<dbReference type="CDD" id="cd00056">
    <property type="entry name" value="ENDO3c"/>
    <property type="match status" value="1"/>
</dbReference>
<dbReference type="PANTHER" id="PTHR42944">
    <property type="entry name" value="ADENINE DNA GLYCOSYLASE"/>
    <property type="match status" value="1"/>
</dbReference>
<dbReference type="SUPFAM" id="SSF48150">
    <property type="entry name" value="DNA-glycosylase"/>
    <property type="match status" value="1"/>
</dbReference>
<evidence type="ECO:0000313" key="17">
    <source>
        <dbReference type="Proteomes" id="UP000886879"/>
    </source>
</evidence>
<dbReference type="GO" id="GO:0000701">
    <property type="term" value="F:purine-specific mismatch base pair DNA N-glycosylase activity"/>
    <property type="evidence" value="ECO:0007669"/>
    <property type="project" value="UniProtKB-EC"/>
</dbReference>
<evidence type="ECO:0000256" key="6">
    <source>
        <dbReference type="ARBA" id="ARBA00022023"/>
    </source>
</evidence>
<comment type="caution">
    <text evidence="16">The sequence shown here is derived from an EMBL/GenBank/DDBJ whole genome shotgun (WGS) entry which is preliminary data.</text>
</comment>
<comment type="similarity">
    <text evidence="4">Belongs to the Nth/MutY family.</text>
</comment>
<keyword evidence="14" id="KW-0326">Glycosidase</keyword>
<keyword evidence="7" id="KW-0004">4Fe-4S</keyword>
<dbReference type="Gene3D" id="1.10.1670.10">
    <property type="entry name" value="Helix-hairpin-Helix base-excision DNA repair enzymes (C-terminal)"/>
    <property type="match status" value="1"/>
</dbReference>
<dbReference type="InterPro" id="IPR023170">
    <property type="entry name" value="HhH_base_excis_C"/>
</dbReference>
<name>A0A9D1CHQ3_9FIRM</name>
<dbReference type="EMBL" id="DVFO01000044">
    <property type="protein sequence ID" value="HIQ60844.1"/>
    <property type="molecule type" value="Genomic_DNA"/>
</dbReference>
<evidence type="ECO:0000259" key="15">
    <source>
        <dbReference type="SMART" id="SM00478"/>
    </source>
</evidence>
<dbReference type="GO" id="GO:0051539">
    <property type="term" value="F:4 iron, 4 sulfur cluster binding"/>
    <property type="evidence" value="ECO:0007669"/>
    <property type="project" value="UniProtKB-KW"/>
</dbReference>
<dbReference type="PANTHER" id="PTHR42944:SF1">
    <property type="entry name" value="ADENINE DNA GLYCOSYLASE"/>
    <property type="match status" value="1"/>
</dbReference>
<accession>A0A9D1CHQ3</accession>
<feature type="domain" description="HhH-GPD" evidence="15">
    <location>
        <begin position="39"/>
        <end position="190"/>
    </location>
</feature>
<evidence type="ECO:0000256" key="8">
    <source>
        <dbReference type="ARBA" id="ARBA00022723"/>
    </source>
</evidence>
<evidence type="ECO:0000256" key="7">
    <source>
        <dbReference type="ARBA" id="ARBA00022485"/>
    </source>
</evidence>
<keyword evidence="9" id="KW-0227">DNA damage</keyword>
<keyword evidence="12" id="KW-0411">Iron-sulfur</keyword>
<keyword evidence="10" id="KW-0378">Hydrolase</keyword>
<dbReference type="GO" id="GO:0032357">
    <property type="term" value="F:oxidized purine DNA binding"/>
    <property type="evidence" value="ECO:0007669"/>
    <property type="project" value="TreeGrafter"/>
</dbReference>
<evidence type="ECO:0000313" key="16">
    <source>
        <dbReference type="EMBL" id="HIQ60844.1"/>
    </source>
</evidence>
<evidence type="ECO:0000256" key="9">
    <source>
        <dbReference type="ARBA" id="ARBA00022763"/>
    </source>
</evidence>
<feature type="non-terminal residue" evidence="16">
    <location>
        <position position="191"/>
    </location>
</feature>
<dbReference type="GO" id="GO:0006284">
    <property type="term" value="P:base-excision repair"/>
    <property type="evidence" value="ECO:0007669"/>
    <property type="project" value="InterPro"/>
</dbReference>
<comment type="cofactor">
    <cofactor evidence="2">
        <name>[4Fe-4S] cluster</name>
        <dbReference type="ChEBI" id="CHEBI:49883"/>
    </cofactor>
</comment>
<evidence type="ECO:0000256" key="3">
    <source>
        <dbReference type="ARBA" id="ARBA00002933"/>
    </source>
</evidence>
<keyword evidence="8" id="KW-0479">Metal-binding</keyword>
<evidence type="ECO:0000256" key="14">
    <source>
        <dbReference type="ARBA" id="ARBA00023295"/>
    </source>
</evidence>
<dbReference type="AlphaFoldDB" id="A0A9D1CHQ3"/>
<comment type="function">
    <text evidence="3">Adenine glycosylase active on G-A mispairs. MutY also corrects error-prone DNA synthesis past GO lesions which are due to the oxidatively damaged form of guanine: 7,8-dihydro-8-oxoguanine (8-oxo-dGTP).</text>
</comment>
<dbReference type="InterPro" id="IPR003265">
    <property type="entry name" value="HhH-GPD_domain"/>
</dbReference>
<keyword evidence="13" id="KW-0234">DNA repair</keyword>
<evidence type="ECO:0000256" key="13">
    <source>
        <dbReference type="ARBA" id="ARBA00023204"/>
    </source>
</evidence>
<sequence>MLPIEQLPIPLLEWYRDNARTLPWREDPTPYHVWVSEIMLQQTRVAAVLDYYARFMAELPDVAALAQVPEGRLMKLWQGLGYYSRARNLQTAARQIMEEYGGVFPSQYDQVRALKGVGDYTAGAICSIAFQQPVPAVDGNVLRVVTRINGDQRDITAQATKRAIAAQLSPIIPLHAPDKFTQAMMELGATV</sequence>
<protein>
    <recommendedName>
        <fullName evidence="6">Adenine DNA glycosylase</fullName>
        <ecNumber evidence="5">3.2.2.31</ecNumber>
    </recommendedName>
</protein>
<organism evidence="16 17">
    <name type="scientific">Candidatus Enterenecus faecium</name>
    <dbReference type="NCBI Taxonomy" id="2840780"/>
    <lineage>
        <taxon>Bacteria</taxon>
        <taxon>Bacillati</taxon>
        <taxon>Bacillota</taxon>
        <taxon>Clostridia</taxon>
        <taxon>Eubacteriales</taxon>
        <taxon>Candidatus Enterenecus</taxon>
    </lineage>
</organism>
<comment type="catalytic activity">
    <reaction evidence="1">
        <text>Hydrolyzes free adenine bases from 7,8-dihydro-8-oxoguanine:adenine mismatched double-stranded DNA, leaving an apurinic site.</text>
        <dbReference type="EC" id="3.2.2.31"/>
    </reaction>
</comment>
<reference evidence="16" key="1">
    <citation type="submission" date="2020-10" db="EMBL/GenBank/DDBJ databases">
        <authorList>
            <person name="Gilroy R."/>
        </authorList>
    </citation>
    <scope>NUCLEOTIDE SEQUENCE</scope>
    <source>
        <strain evidence="16">ChiGjej2B2-12916</strain>
    </source>
</reference>
<keyword evidence="11" id="KW-0408">Iron</keyword>
<dbReference type="GO" id="GO:0006298">
    <property type="term" value="P:mismatch repair"/>
    <property type="evidence" value="ECO:0007669"/>
    <property type="project" value="TreeGrafter"/>
</dbReference>
<dbReference type="Pfam" id="PF00730">
    <property type="entry name" value="HhH-GPD"/>
    <property type="match status" value="1"/>
</dbReference>
<evidence type="ECO:0000256" key="11">
    <source>
        <dbReference type="ARBA" id="ARBA00023004"/>
    </source>
</evidence>
<dbReference type="GO" id="GO:0046872">
    <property type="term" value="F:metal ion binding"/>
    <property type="evidence" value="ECO:0007669"/>
    <property type="project" value="UniProtKB-KW"/>
</dbReference>
<reference evidence="16" key="2">
    <citation type="journal article" date="2021" name="PeerJ">
        <title>Extensive microbial diversity within the chicken gut microbiome revealed by metagenomics and culture.</title>
        <authorList>
            <person name="Gilroy R."/>
            <person name="Ravi A."/>
            <person name="Getino M."/>
            <person name="Pursley I."/>
            <person name="Horton D.L."/>
            <person name="Alikhan N.F."/>
            <person name="Baker D."/>
            <person name="Gharbi K."/>
            <person name="Hall N."/>
            <person name="Watson M."/>
            <person name="Adriaenssens E.M."/>
            <person name="Foster-Nyarko E."/>
            <person name="Jarju S."/>
            <person name="Secka A."/>
            <person name="Antonio M."/>
            <person name="Oren A."/>
            <person name="Chaudhuri R.R."/>
            <person name="La Ragione R."/>
            <person name="Hildebrand F."/>
            <person name="Pallen M.J."/>
        </authorList>
    </citation>
    <scope>NUCLEOTIDE SEQUENCE</scope>
    <source>
        <strain evidence="16">ChiGjej2B2-12916</strain>
    </source>
</reference>
<gene>
    <name evidence="16" type="ORF">IAD31_04520</name>
</gene>
<evidence type="ECO:0000256" key="5">
    <source>
        <dbReference type="ARBA" id="ARBA00012045"/>
    </source>
</evidence>
<evidence type="ECO:0000256" key="2">
    <source>
        <dbReference type="ARBA" id="ARBA00001966"/>
    </source>
</evidence>
<dbReference type="GO" id="GO:0035485">
    <property type="term" value="F:adenine/guanine mispair binding"/>
    <property type="evidence" value="ECO:0007669"/>
    <property type="project" value="TreeGrafter"/>
</dbReference>
<dbReference type="Proteomes" id="UP000886879">
    <property type="component" value="Unassembled WGS sequence"/>
</dbReference>
<dbReference type="FunFam" id="1.10.340.30:FF:000002">
    <property type="entry name" value="Adenine DNA glycosylase"/>
    <property type="match status" value="1"/>
</dbReference>
<dbReference type="EC" id="3.2.2.31" evidence="5"/>
<dbReference type="GO" id="GO:0034039">
    <property type="term" value="F:8-oxo-7,8-dihydroguanine DNA N-glycosylase activity"/>
    <property type="evidence" value="ECO:0007669"/>
    <property type="project" value="TreeGrafter"/>
</dbReference>
<dbReference type="InterPro" id="IPR011257">
    <property type="entry name" value="DNA_glycosylase"/>
</dbReference>
<dbReference type="InterPro" id="IPR044298">
    <property type="entry name" value="MIG/MutY"/>
</dbReference>
<proteinExistence type="inferred from homology"/>
<evidence type="ECO:0000256" key="4">
    <source>
        <dbReference type="ARBA" id="ARBA00008343"/>
    </source>
</evidence>
<dbReference type="Gene3D" id="1.10.340.30">
    <property type="entry name" value="Hypothetical protein, domain 2"/>
    <property type="match status" value="1"/>
</dbReference>
<evidence type="ECO:0000256" key="10">
    <source>
        <dbReference type="ARBA" id="ARBA00022801"/>
    </source>
</evidence>
<evidence type="ECO:0000256" key="1">
    <source>
        <dbReference type="ARBA" id="ARBA00000843"/>
    </source>
</evidence>
<dbReference type="SMART" id="SM00478">
    <property type="entry name" value="ENDO3c"/>
    <property type="match status" value="1"/>
</dbReference>
<evidence type="ECO:0000256" key="12">
    <source>
        <dbReference type="ARBA" id="ARBA00023014"/>
    </source>
</evidence>